<dbReference type="Proteomes" id="UP000886100">
    <property type="component" value="Unassembled WGS sequence"/>
</dbReference>
<evidence type="ECO:0000259" key="6">
    <source>
        <dbReference type="SMART" id="SM00226"/>
    </source>
</evidence>
<dbReference type="EMBL" id="DROM01000312">
    <property type="protein sequence ID" value="HHH13604.1"/>
    <property type="molecule type" value="Genomic_DNA"/>
</dbReference>
<protein>
    <recommendedName>
        <fullName evidence="2">protein-tyrosine-phosphatase</fullName>
        <ecNumber evidence="2">3.1.3.48</ecNumber>
    </recommendedName>
</protein>
<name>A0A7C5N4B7_9GAMM</name>
<evidence type="ECO:0000256" key="3">
    <source>
        <dbReference type="ARBA" id="ARBA00022801"/>
    </source>
</evidence>
<dbReference type="SUPFAM" id="SSF52788">
    <property type="entry name" value="Phosphotyrosine protein phosphatases I"/>
    <property type="match status" value="1"/>
</dbReference>
<sequence length="168" mass="18539">MIFRWRRRGSKIGVLLVCRANVCRSPMAEALLAHKLDLAGRAGQIRTDSAGTGAFPGQAVDPRAKKVLEAEGIPLRRKRARPLGPDDFEAHDFILAMDGKVLEHLHAHCPAPLREKLHLVTRWSPELEGSDIPDPYYGNLSGFERVHGLLDGALDAFIEKALLPALPR</sequence>
<dbReference type="Pfam" id="PF01451">
    <property type="entry name" value="LMWPc"/>
    <property type="match status" value="1"/>
</dbReference>
<dbReference type="PANTHER" id="PTHR11717">
    <property type="entry name" value="LOW MOLECULAR WEIGHT PROTEIN TYROSINE PHOSPHATASE"/>
    <property type="match status" value="1"/>
</dbReference>
<comment type="similarity">
    <text evidence="1">Belongs to the low molecular weight phosphotyrosine protein phosphatase family.</text>
</comment>
<keyword evidence="3" id="KW-0378">Hydrolase</keyword>
<feature type="active site" evidence="5">
    <location>
        <position position="24"/>
    </location>
</feature>
<dbReference type="GO" id="GO:0004725">
    <property type="term" value="F:protein tyrosine phosphatase activity"/>
    <property type="evidence" value="ECO:0007669"/>
    <property type="project" value="UniProtKB-EC"/>
</dbReference>
<dbReference type="SMART" id="SM00226">
    <property type="entry name" value="LMWPc"/>
    <property type="match status" value="1"/>
</dbReference>
<evidence type="ECO:0000313" key="7">
    <source>
        <dbReference type="EMBL" id="HHH13604.1"/>
    </source>
</evidence>
<dbReference type="EC" id="3.1.3.48" evidence="2"/>
<evidence type="ECO:0000256" key="2">
    <source>
        <dbReference type="ARBA" id="ARBA00013064"/>
    </source>
</evidence>
<comment type="caution">
    <text evidence="7">The sequence shown here is derived from an EMBL/GenBank/DDBJ whole genome shotgun (WGS) entry which is preliminary data.</text>
</comment>
<keyword evidence="4" id="KW-0904">Protein phosphatase</keyword>
<proteinExistence type="inferred from homology"/>
<reference evidence="7" key="1">
    <citation type="journal article" date="2020" name="mSystems">
        <title>Genome- and Community-Level Interaction Insights into Carbon Utilization and Element Cycling Functions of Hydrothermarchaeota in Hydrothermal Sediment.</title>
        <authorList>
            <person name="Zhou Z."/>
            <person name="Liu Y."/>
            <person name="Xu W."/>
            <person name="Pan J."/>
            <person name="Luo Z.H."/>
            <person name="Li M."/>
        </authorList>
    </citation>
    <scope>NUCLEOTIDE SEQUENCE [LARGE SCALE GENOMIC DNA]</scope>
    <source>
        <strain evidence="7">HyVt-535</strain>
    </source>
</reference>
<dbReference type="InterPro" id="IPR050438">
    <property type="entry name" value="LMW_PTPase"/>
</dbReference>
<dbReference type="AlphaFoldDB" id="A0A7C5N4B7"/>
<feature type="active site" description="Proton donor" evidence="5">
    <location>
        <position position="134"/>
    </location>
</feature>
<evidence type="ECO:0000256" key="1">
    <source>
        <dbReference type="ARBA" id="ARBA00011063"/>
    </source>
</evidence>
<dbReference type="CDD" id="cd16343">
    <property type="entry name" value="LMWPTP"/>
    <property type="match status" value="1"/>
</dbReference>
<accession>A0A7C5N4B7</accession>
<dbReference type="InterPro" id="IPR023485">
    <property type="entry name" value="Ptyr_pPase"/>
</dbReference>
<gene>
    <name evidence="7" type="ORF">ENJ98_05155</name>
</gene>
<feature type="domain" description="Phosphotyrosine protein phosphatase I" evidence="6">
    <location>
        <begin position="12"/>
        <end position="160"/>
    </location>
</feature>
<feature type="active site" description="Nucleophile" evidence="5">
    <location>
        <position position="18"/>
    </location>
</feature>
<dbReference type="InterPro" id="IPR017867">
    <property type="entry name" value="Tyr_phospatase_low_mol_wt"/>
</dbReference>
<dbReference type="PANTHER" id="PTHR11717:SF7">
    <property type="entry name" value="LOW MOLECULAR WEIGHT PHOSPHOTYROSINE PROTEIN PHOSPHATASE"/>
    <property type="match status" value="1"/>
</dbReference>
<evidence type="ECO:0000256" key="4">
    <source>
        <dbReference type="ARBA" id="ARBA00022912"/>
    </source>
</evidence>
<evidence type="ECO:0000256" key="5">
    <source>
        <dbReference type="PIRSR" id="PIRSR617867-1"/>
    </source>
</evidence>
<dbReference type="InterPro" id="IPR036196">
    <property type="entry name" value="Ptyr_pPase_sf"/>
</dbReference>
<dbReference type="PRINTS" id="PR00719">
    <property type="entry name" value="LMWPTPASE"/>
</dbReference>
<organism evidence="7">
    <name type="scientific">Thiolapillus brandeum</name>
    <dbReference type="NCBI Taxonomy" id="1076588"/>
    <lineage>
        <taxon>Bacteria</taxon>
        <taxon>Pseudomonadati</taxon>
        <taxon>Pseudomonadota</taxon>
        <taxon>Gammaproteobacteria</taxon>
        <taxon>Chromatiales</taxon>
        <taxon>Sedimenticolaceae</taxon>
        <taxon>Thiolapillus</taxon>
    </lineage>
</organism>
<dbReference type="Gene3D" id="3.40.50.2300">
    <property type="match status" value="1"/>
</dbReference>